<dbReference type="Proteomes" id="UP000634004">
    <property type="component" value="Unassembled WGS sequence"/>
</dbReference>
<keyword evidence="1" id="KW-1133">Transmembrane helix</keyword>
<feature type="transmembrane region" description="Helical" evidence="1">
    <location>
        <begin position="43"/>
        <end position="66"/>
    </location>
</feature>
<dbReference type="AlphaFoldDB" id="A0A8J3CKE9"/>
<keyword evidence="1" id="KW-0812">Transmembrane</keyword>
<protein>
    <submittedName>
        <fullName evidence="2">Uncharacterized protein</fullName>
    </submittedName>
</protein>
<proteinExistence type="predicted"/>
<evidence type="ECO:0000313" key="3">
    <source>
        <dbReference type="Proteomes" id="UP000634004"/>
    </source>
</evidence>
<name>A0A8J3CKE9_9PROT</name>
<keyword evidence="3" id="KW-1185">Reference proteome</keyword>
<gene>
    <name evidence="2" type="ORF">GCM10009069_01700</name>
</gene>
<sequence>MTDSDEILVLPSDETEGDDDYVDVAYEDVGDDGAGEDAPKRRLLWPLLIGVGVLIGFAIAFAASWYTRPAPFDASALEARIADLQTEVTALQNRPEPVMPKVNLAPLTQRIVALEARPRVDPLSEEIVARMEALQADGFQVPVMPDLPDFDAVEARLNGLEDQVQAQALTIAALPVGGTVVVAPETEPFIDADTLPRFPAQILREGASELVGSGFIRRTFSRHVRVRGSNAPDVLISGIEDDLANGKPRAALAKFDRLPPQIRSLARAWRANMEDALL</sequence>
<evidence type="ECO:0000313" key="2">
    <source>
        <dbReference type="EMBL" id="GHA82235.1"/>
    </source>
</evidence>
<organism evidence="2 3">
    <name type="scientific">Algimonas arctica</name>
    <dbReference type="NCBI Taxonomy" id="1479486"/>
    <lineage>
        <taxon>Bacteria</taxon>
        <taxon>Pseudomonadati</taxon>
        <taxon>Pseudomonadota</taxon>
        <taxon>Alphaproteobacteria</taxon>
        <taxon>Maricaulales</taxon>
        <taxon>Robiginitomaculaceae</taxon>
        <taxon>Algimonas</taxon>
    </lineage>
</organism>
<reference evidence="2" key="1">
    <citation type="journal article" date="2014" name="Int. J. Syst. Evol. Microbiol.">
        <title>Complete genome sequence of Corynebacterium casei LMG S-19264T (=DSM 44701T), isolated from a smear-ripened cheese.</title>
        <authorList>
            <consortium name="US DOE Joint Genome Institute (JGI-PGF)"/>
            <person name="Walter F."/>
            <person name="Albersmeier A."/>
            <person name="Kalinowski J."/>
            <person name="Ruckert C."/>
        </authorList>
    </citation>
    <scope>NUCLEOTIDE SEQUENCE</scope>
    <source>
        <strain evidence="2">KCTC 32513</strain>
    </source>
</reference>
<keyword evidence="1" id="KW-0472">Membrane</keyword>
<evidence type="ECO:0000256" key="1">
    <source>
        <dbReference type="SAM" id="Phobius"/>
    </source>
</evidence>
<accession>A0A8J3CKE9</accession>
<reference evidence="2" key="2">
    <citation type="submission" date="2020-09" db="EMBL/GenBank/DDBJ databases">
        <authorList>
            <person name="Sun Q."/>
            <person name="Kim S."/>
        </authorList>
    </citation>
    <scope>NUCLEOTIDE SEQUENCE</scope>
    <source>
        <strain evidence="2">KCTC 32513</strain>
    </source>
</reference>
<dbReference type="RefSeq" id="WP_189494384.1">
    <property type="nucleotide sequence ID" value="NZ_BMZH01000001.1"/>
</dbReference>
<comment type="caution">
    <text evidence="2">The sequence shown here is derived from an EMBL/GenBank/DDBJ whole genome shotgun (WGS) entry which is preliminary data.</text>
</comment>
<dbReference type="EMBL" id="BMZH01000001">
    <property type="protein sequence ID" value="GHA82235.1"/>
    <property type="molecule type" value="Genomic_DNA"/>
</dbReference>